<proteinExistence type="predicted"/>
<evidence type="ECO:0008006" key="4">
    <source>
        <dbReference type="Google" id="ProtNLM"/>
    </source>
</evidence>
<dbReference type="OrthoDB" id="1709800at2759"/>
<evidence type="ECO:0000313" key="2">
    <source>
        <dbReference type="EMBL" id="KAG6498112.1"/>
    </source>
</evidence>
<dbReference type="InterPro" id="IPR039620">
    <property type="entry name" value="BKI1/MAKR1/3/4"/>
</dbReference>
<organism evidence="2 3">
    <name type="scientific">Zingiber officinale</name>
    <name type="common">Ginger</name>
    <name type="synonym">Amomum zingiber</name>
    <dbReference type="NCBI Taxonomy" id="94328"/>
    <lineage>
        <taxon>Eukaryota</taxon>
        <taxon>Viridiplantae</taxon>
        <taxon>Streptophyta</taxon>
        <taxon>Embryophyta</taxon>
        <taxon>Tracheophyta</taxon>
        <taxon>Spermatophyta</taxon>
        <taxon>Magnoliopsida</taxon>
        <taxon>Liliopsida</taxon>
        <taxon>Zingiberales</taxon>
        <taxon>Zingiberaceae</taxon>
        <taxon>Zingiber</taxon>
    </lineage>
</organism>
<feature type="region of interest" description="Disordered" evidence="1">
    <location>
        <begin position="44"/>
        <end position="97"/>
    </location>
</feature>
<dbReference type="Proteomes" id="UP000734854">
    <property type="component" value="Unassembled WGS sequence"/>
</dbReference>
<dbReference type="PANTHER" id="PTHR33312:SF19">
    <property type="entry name" value="BRI1 KINASE INHIBITOR 1"/>
    <property type="match status" value="1"/>
</dbReference>
<comment type="caution">
    <text evidence="2">The sequence shown here is derived from an EMBL/GenBank/DDBJ whole genome shotgun (WGS) entry which is preliminary data.</text>
</comment>
<keyword evidence="3" id="KW-1185">Reference proteome</keyword>
<evidence type="ECO:0000256" key="1">
    <source>
        <dbReference type="SAM" id="MobiDB-lite"/>
    </source>
</evidence>
<reference evidence="2 3" key="1">
    <citation type="submission" date="2020-08" db="EMBL/GenBank/DDBJ databases">
        <title>Plant Genome Project.</title>
        <authorList>
            <person name="Zhang R.-G."/>
        </authorList>
    </citation>
    <scope>NUCLEOTIDE SEQUENCE [LARGE SCALE GENOMIC DNA]</scope>
    <source>
        <tissue evidence="2">Rhizome</tissue>
    </source>
</reference>
<accession>A0A8J5G4A8</accession>
<protein>
    <recommendedName>
        <fullName evidence="4">BRI1 kinase inhibitor 1</fullName>
    </recommendedName>
</protein>
<sequence>MDGENGKEKNRGRLVNMSRLLKKYYASVMQPLLFVKGEKEKEKALQRRPCSFSGDPGFKEQGRRGKQRRKTEQLRSAPESARTPRANSGALASSVFSSSNGSTMEELQSAIQAAIAHCKNSLANSEQQGNENLAG</sequence>
<dbReference type="PANTHER" id="PTHR33312">
    <property type="entry name" value="MEMBRANE-ASSOCIATED KINASE REGULATOR 4-RELATED"/>
    <property type="match status" value="1"/>
</dbReference>
<evidence type="ECO:0000313" key="3">
    <source>
        <dbReference type="Proteomes" id="UP000734854"/>
    </source>
</evidence>
<name>A0A8J5G4A8_ZINOF</name>
<dbReference type="GO" id="GO:0019210">
    <property type="term" value="F:kinase inhibitor activity"/>
    <property type="evidence" value="ECO:0007669"/>
    <property type="project" value="InterPro"/>
</dbReference>
<gene>
    <name evidence="2" type="ORF">ZIOFF_046021</name>
</gene>
<feature type="compositionally biased region" description="Low complexity" evidence="1">
    <location>
        <begin position="87"/>
        <end position="97"/>
    </location>
</feature>
<dbReference type="AlphaFoldDB" id="A0A8J5G4A8"/>
<dbReference type="GO" id="GO:0005886">
    <property type="term" value="C:plasma membrane"/>
    <property type="evidence" value="ECO:0007669"/>
    <property type="project" value="InterPro"/>
</dbReference>
<dbReference type="EMBL" id="JACMSC010000012">
    <property type="protein sequence ID" value="KAG6498112.1"/>
    <property type="molecule type" value="Genomic_DNA"/>
</dbReference>